<dbReference type="Proteomes" id="UP001469553">
    <property type="component" value="Unassembled WGS sequence"/>
</dbReference>
<comment type="caution">
    <text evidence="1">The sequence shown here is derived from an EMBL/GenBank/DDBJ whole genome shotgun (WGS) entry which is preliminary data.</text>
</comment>
<name>A0ABV1A9P1_9TELE</name>
<evidence type="ECO:0000313" key="1">
    <source>
        <dbReference type="EMBL" id="MEQ2314792.1"/>
    </source>
</evidence>
<evidence type="ECO:0000313" key="2">
    <source>
        <dbReference type="Proteomes" id="UP001469553"/>
    </source>
</evidence>
<evidence type="ECO:0008006" key="3">
    <source>
        <dbReference type="Google" id="ProtNLM"/>
    </source>
</evidence>
<gene>
    <name evidence="1" type="ORF">AMECASPLE_015710</name>
</gene>
<proteinExistence type="predicted"/>
<keyword evidence="2" id="KW-1185">Reference proteome</keyword>
<reference evidence="1 2" key="1">
    <citation type="submission" date="2021-06" db="EMBL/GenBank/DDBJ databases">
        <authorList>
            <person name="Palmer J.M."/>
        </authorList>
    </citation>
    <scope>NUCLEOTIDE SEQUENCE [LARGE SCALE GENOMIC DNA]</scope>
    <source>
        <strain evidence="1 2">AS_MEX2019</strain>
        <tissue evidence="1">Muscle</tissue>
    </source>
</reference>
<protein>
    <recommendedName>
        <fullName evidence="3">Secreted protein</fullName>
    </recommendedName>
</protein>
<organism evidence="1 2">
    <name type="scientific">Ameca splendens</name>
    <dbReference type="NCBI Taxonomy" id="208324"/>
    <lineage>
        <taxon>Eukaryota</taxon>
        <taxon>Metazoa</taxon>
        <taxon>Chordata</taxon>
        <taxon>Craniata</taxon>
        <taxon>Vertebrata</taxon>
        <taxon>Euteleostomi</taxon>
        <taxon>Actinopterygii</taxon>
        <taxon>Neopterygii</taxon>
        <taxon>Teleostei</taxon>
        <taxon>Neoteleostei</taxon>
        <taxon>Acanthomorphata</taxon>
        <taxon>Ovalentaria</taxon>
        <taxon>Atherinomorphae</taxon>
        <taxon>Cyprinodontiformes</taxon>
        <taxon>Goodeidae</taxon>
        <taxon>Ameca</taxon>
    </lineage>
</organism>
<sequence>MDHGLLGDRLRHVDGRSLLELLLGQVLNLCMMRSLQSQAFTFLTPAGVQVLTFLSTCTRVLAQTTAVQLDDGVAAWRLFLMLVFNVLSLKEFKNSLCVFISCI</sequence>
<accession>A0ABV1A9P1</accession>
<dbReference type="EMBL" id="JAHRIP010085757">
    <property type="protein sequence ID" value="MEQ2314792.1"/>
    <property type="molecule type" value="Genomic_DNA"/>
</dbReference>